<keyword evidence="2" id="KW-1185">Reference proteome</keyword>
<dbReference type="Gene3D" id="3.40.1350.10">
    <property type="match status" value="1"/>
</dbReference>
<reference evidence="1 2" key="1">
    <citation type="submission" date="2024-06" db="EMBL/GenBank/DDBJ databases">
        <authorList>
            <person name="Woo H."/>
        </authorList>
    </citation>
    <scope>NUCLEOTIDE SEQUENCE [LARGE SCALE GENOMIC DNA]</scope>
    <source>
        <strain evidence="1 2">Si-c</strain>
    </source>
</reference>
<dbReference type="InterPro" id="IPR011856">
    <property type="entry name" value="tRNA_endonuc-like_dom_sf"/>
</dbReference>
<protein>
    <recommendedName>
        <fullName evidence="3">Aspartate ammonia-lyase</fullName>
    </recommendedName>
</protein>
<sequence>MTMNAFQVAVAAEAYVAALFAQVGCDVSIQYGANQPEYDLIATKGNIFKKISVKGSKDGGWVLAAGLKKGRDYHEAIDAWFNRHKDKSVVYAFVQFKDAPVGSMPRVYLCEVVEVANHLKSSRNKYGYTSLREHYVWASGIAKDSIDAIPDDWRFTEERIMQLWNRK</sequence>
<dbReference type="EMBL" id="JBFOHK010000002">
    <property type="protein sequence ID" value="MEW9571627.1"/>
    <property type="molecule type" value="Genomic_DNA"/>
</dbReference>
<evidence type="ECO:0008006" key="3">
    <source>
        <dbReference type="Google" id="ProtNLM"/>
    </source>
</evidence>
<proteinExistence type="predicted"/>
<accession>A0ABV3QD41</accession>
<dbReference type="RefSeq" id="WP_367853709.1">
    <property type="nucleotide sequence ID" value="NZ_JBFOHK010000002.1"/>
</dbReference>
<gene>
    <name evidence="1" type="ORF">ABQJ54_07680</name>
</gene>
<dbReference type="Proteomes" id="UP001556220">
    <property type="component" value="Unassembled WGS sequence"/>
</dbReference>
<name>A0ABV3QD41_9GAMM</name>
<evidence type="ECO:0000313" key="2">
    <source>
        <dbReference type="Proteomes" id="UP001556220"/>
    </source>
</evidence>
<organism evidence="1 2">
    <name type="scientific">Rhodanobacter lycopersici</name>
    <dbReference type="NCBI Taxonomy" id="3162487"/>
    <lineage>
        <taxon>Bacteria</taxon>
        <taxon>Pseudomonadati</taxon>
        <taxon>Pseudomonadota</taxon>
        <taxon>Gammaproteobacteria</taxon>
        <taxon>Lysobacterales</taxon>
        <taxon>Rhodanobacteraceae</taxon>
        <taxon>Rhodanobacter</taxon>
    </lineage>
</organism>
<comment type="caution">
    <text evidence="1">The sequence shown here is derived from an EMBL/GenBank/DDBJ whole genome shotgun (WGS) entry which is preliminary data.</text>
</comment>
<evidence type="ECO:0000313" key="1">
    <source>
        <dbReference type="EMBL" id="MEW9571627.1"/>
    </source>
</evidence>